<organism evidence="2 3">
    <name type="scientific">Thermochromatium tepidum ATCC 43061</name>
    <dbReference type="NCBI Taxonomy" id="316276"/>
    <lineage>
        <taxon>Bacteria</taxon>
        <taxon>Pseudomonadati</taxon>
        <taxon>Pseudomonadota</taxon>
        <taxon>Gammaproteobacteria</taxon>
        <taxon>Chromatiales</taxon>
        <taxon>Chromatiaceae</taxon>
        <taxon>Thermochromatium</taxon>
    </lineage>
</organism>
<dbReference type="RefSeq" id="WP_153975950.1">
    <property type="nucleotide sequence ID" value="NZ_CP039268.1"/>
</dbReference>
<dbReference type="AlphaFoldDB" id="A0A6I6E7B6"/>
<dbReference type="SMART" id="SM01234">
    <property type="entry name" value="Haemolytic"/>
    <property type="match status" value="1"/>
</dbReference>
<reference evidence="2 3" key="1">
    <citation type="submission" date="2019-12" db="EMBL/GenBank/DDBJ databases">
        <title>The complete genome of the thermophilic, anoxygenic phototrophic gammaproteobacterium Thermochromatium tepidum.</title>
        <authorList>
            <person name="Sattley W.M."/>
            <person name="Swingley W.D."/>
            <person name="Burchell B.M."/>
            <person name="Gurbani S.A."/>
            <person name="Kujawa C.M."/>
            <person name="Nuccio D.A."/>
            <person name="Schladweiler J."/>
            <person name="Shaffer K.N."/>
            <person name="Stokes L.M."/>
            <person name="Touchman J.W."/>
            <person name="Blankenship R.E."/>
            <person name="Madigan M.T."/>
        </authorList>
    </citation>
    <scope>NUCLEOTIDE SEQUENCE [LARGE SCALE GENOMIC DNA]</scope>
    <source>
        <strain evidence="2 3">ATCC 43061</strain>
    </source>
</reference>
<comment type="similarity">
    <text evidence="1">Belongs to the UPF0161 family.</text>
</comment>
<dbReference type="Pfam" id="PF01809">
    <property type="entry name" value="YidD"/>
    <property type="match status" value="1"/>
</dbReference>
<protein>
    <recommendedName>
        <fullName evidence="1">Putative membrane protein insertion efficiency factor</fullName>
    </recommendedName>
</protein>
<dbReference type="GO" id="GO:0005886">
    <property type="term" value="C:plasma membrane"/>
    <property type="evidence" value="ECO:0007669"/>
    <property type="project" value="UniProtKB-SubCell"/>
</dbReference>
<dbReference type="EMBL" id="CP039268">
    <property type="protein sequence ID" value="QGU33762.1"/>
    <property type="molecule type" value="Genomic_DNA"/>
</dbReference>
<comment type="function">
    <text evidence="1">Could be involved in insertion of integral membrane proteins into the membrane.</text>
</comment>
<keyword evidence="1" id="KW-0472">Membrane</keyword>
<keyword evidence="3" id="KW-1185">Reference proteome</keyword>
<name>A0A6I6E7B6_THETI</name>
<evidence type="ECO:0000313" key="2">
    <source>
        <dbReference type="EMBL" id="QGU33762.1"/>
    </source>
</evidence>
<dbReference type="OrthoDB" id="9801753at2"/>
<accession>A0A6I6E7B6</accession>
<keyword evidence="1" id="KW-1003">Cell membrane</keyword>
<sequence length="78" mass="8960">MRRILIGAIRAYQYLISPLLGPRCRFYPSCSHYAVEAIEVHGFLYGGYLALRRLLRCHPWHPGGIDPVPEKRQTTIHG</sequence>
<dbReference type="PANTHER" id="PTHR33383:SF1">
    <property type="entry name" value="MEMBRANE PROTEIN INSERTION EFFICIENCY FACTOR-RELATED"/>
    <property type="match status" value="1"/>
</dbReference>
<dbReference type="HAMAP" id="MF_00386">
    <property type="entry name" value="UPF0161_YidD"/>
    <property type="match status" value="1"/>
</dbReference>
<gene>
    <name evidence="2" type="primary">yidD</name>
    <name evidence="2" type="ORF">E6P07_12730</name>
</gene>
<proteinExistence type="inferred from homology"/>
<dbReference type="PANTHER" id="PTHR33383">
    <property type="entry name" value="MEMBRANE PROTEIN INSERTION EFFICIENCY FACTOR-RELATED"/>
    <property type="match status" value="1"/>
</dbReference>
<comment type="subcellular location">
    <subcellularLocation>
        <location evidence="1">Cell membrane</location>
        <topology evidence="1">Peripheral membrane protein</topology>
        <orientation evidence="1">Cytoplasmic side</orientation>
    </subcellularLocation>
</comment>
<dbReference type="NCBIfam" id="TIGR00278">
    <property type="entry name" value="membrane protein insertion efficiency factor YidD"/>
    <property type="match status" value="1"/>
</dbReference>
<evidence type="ECO:0000313" key="3">
    <source>
        <dbReference type="Proteomes" id="UP000426424"/>
    </source>
</evidence>
<dbReference type="KEGG" id="ttp:E6P07_12730"/>
<evidence type="ECO:0000256" key="1">
    <source>
        <dbReference type="HAMAP-Rule" id="MF_00386"/>
    </source>
</evidence>
<dbReference type="InterPro" id="IPR002696">
    <property type="entry name" value="Membr_insert_effic_factor_YidD"/>
</dbReference>
<dbReference type="Proteomes" id="UP000426424">
    <property type="component" value="Chromosome"/>
</dbReference>